<dbReference type="HOGENOM" id="CLU_1396065_0_0_1"/>
<dbReference type="GeneID" id="19892689"/>
<protein>
    <submittedName>
        <fullName evidence="1">Uncharacterized protein</fullName>
    </submittedName>
</protein>
<evidence type="ECO:0000313" key="2">
    <source>
        <dbReference type="Proteomes" id="UP000002762"/>
    </source>
</evidence>
<dbReference type="EMBL" id="JH725211">
    <property type="protein sequence ID" value="EJP61381.1"/>
    <property type="molecule type" value="Genomic_DNA"/>
</dbReference>
<dbReference type="Proteomes" id="UP000002762">
    <property type="component" value="Unassembled WGS sequence"/>
</dbReference>
<organism evidence="1 2">
    <name type="scientific">Beauveria bassiana (strain ARSEF 2860)</name>
    <name type="common">White muscardine disease fungus</name>
    <name type="synonym">Tritirachium shiotae</name>
    <dbReference type="NCBI Taxonomy" id="655819"/>
    <lineage>
        <taxon>Eukaryota</taxon>
        <taxon>Fungi</taxon>
        <taxon>Dikarya</taxon>
        <taxon>Ascomycota</taxon>
        <taxon>Pezizomycotina</taxon>
        <taxon>Sordariomycetes</taxon>
        <taxon>Hypocreomycetidae</taxon>
        <taxon>Hypocreales</taxon>
        <taxon>Cordycipitaceae</taxon>
        <taxon>Beauveria</taxon>
    </lineage>
</organism>
<evidence type="ECO:0000313" key="1">
    <source>
        <dbReference type="EMBL" id="EJP61381.1"/>
    </source>
</evidence>
<dbReference type="InParanoid" id="J5JBS6"/>
<dbReference type="RefSeq" id="XP_008602996.1">
    <property type="nucleotide sequence ID" value="XM_008604774.1"/>
</dbReference>
<reference evidence="1 2" key="1">
    <citation type="journal article" date="2012" name="Sci. Rep.">
        <title>Genomic perspectives on the evolution of fungal entomopathogenicity in Beauveria bassiana.</title>
        <authorList>
            <person name="Xiao G."/>
            <person name="Ying S.H."/>
            <person name="Zheng P."/>
            <person name="Wang Z.L."/>
            <person name="Zhang S."/>
            <person name="Xie X.Q."/>
            <person name="Shang Y."/>
            <person name="St Leger R.J."/>
            <person name="Zhao G.P."/>
            <person name="Wang C."/>
            <person name="Feng M.G."/>
        </authorList>
    </citation>
    <scope>NUCLEOTIDE SEQUENCE [LARGE SCALE GENOMIC DNA]</scope>
    <source>
        <strain evidence="1 2">ARSEF 2860</strain>
    </source>
</reference>
<accession>J5JBS6</accession>
<name>J5JBS6_BEAB2</name>
<proteinExistence type="predicted"/>
<keyword evidence="2" id="KW-1185">Reference proteome</keyword>
<gene>
    <name evidence="1" type="ORF">BBA_09677</name>
</gene>
<sequence length="195" mass="21873">MALQESIKASVLGKRARSPLLIFSDVLKSSCQFERQRITSTAEQATEEEARQLQSSARPLKLTLDLSALDPVAVDWGGDILSETAEGEKVIQPSLSTHVLVHKIANYYMVDELKKLALLKFTAEVKQAVQPEDFVAATEEAYRDMHECFDALRKEVIYAVHRHRKQLLPDAGVQDLLSCNGVIGYDSLCYFAERF</sequence>
<dbReference type="AlphaFoldDB" id="J5JBS6"/>